<keyword evidence="4 7" id="KW-1133">Transmembrane helix</keyword>
<dbReference type="FunFam" id="1.10.4160.10:FF:000001">
    <property type="entry name" value="Uracil permease, putative"/>
    <property type="match status" value="1"/>
</dbReference>
<evidence type="ECO:0000256" key="3">
    <source>
        <dbReference type="ARBA" id="ARBA00022692"/>
    </source>
</evidence>
<feature type="transmembrane region" description="Helical" evidence="7">
    <location>
        <begin position="410"/>
        <end position="429"/>
    </location>
</feature>
<dbReference type="OrthoDB" id="2018619at2759"/>
<dbReference type="EMBL" id="KB445581">
    <property type="protein sequence ID" value="EMD87999.1"/>
    <property type="molecule type" value="Genomic_DNA"/>
</dbReference>
<dbReference type="PANTHER" id="PTHR30618:SF2">
    <property type="entry name" value="ALLANTOIN PERMEASE-RELATED"/>
    <property type="match status" value="1"/>
</dbReference>
<dbReference type="NCBIfam" id="TIGR00800">
    <property type="entry name" value="ncs1"/>
    <property type="match status" value="1"/>
</dbReference>
<dbReference type="InterPro" id="IPR012681">
    <property type="entry name" value="NCS1"/>
</dbReference>
<sequence length="564" mass="62031">MERVKKSKVAHWANKLAVENEPGLTTAQLMLYNHDLKPVEPERRQWSAWNFVGFWVADSFNINTWMISSANIVDGLSWWQSWICVWLGYSIAACFVCMTGRIGATYHISFPVVNRASFGIWGALWPVFNRAAMASIWYGVQAWIGGTCVRLMIRAIWNNWRNADTPGGGGIANGIPSSGTNTVDFVSFFLFWAGSLPFIYPPVHKIRHLFTVKAFFVPTAGVALFIWAIVRAKGLGPIVKQPSEAKGSELGWLMVKGIMSAIANFATLIVNDPDFSRFARKPSDAFLPQLLTIPIGFAVTSFIGIIVSSSSTVIFGNAIWNPLDLLEQFLNEGGSGQRFGVFVIAAAFTLAQLGTNIAANSISAGTDMTALAPRWITIRRGGYICALVGLVMCPWNLLADTNSFTTYLSAYSVFLSSIAGVMICDYYVVRKGFFQIKDLYSGKKTGPYYYTLGFHWRGYAAYIAGVAINVVGFAGAVGRKVPIGAQRIYDLNFFTGFLVASITYWALCKISPIPATSDVWMEVGDEITDISVAYHSDDGERYDEEVMHGGSGKGVKEDAPTKHF</sequence>
<dbReference type="Proteomes" id="UP000016936">
    <property type="component" value="Unassembled WGS sequence"/>
</dbReference>
<evidence type="ECO:0000256" key="4">
    <source>
        <dbReference type="ARBA" id="ARBA00022989"/>
    </source>
</evidence>
<feature type="transmembrane region" description="Helical" evidence="7">
    <location>
        <begin position="185"/>
        <end position="203"/>
    </location>
</feature>
<dbReference type="PANTHER" id="PTHR30618">
    <property type="entry name" value="NCS1 FAMILY PURINE/PYRIMIDINE TRANSPORTER"/>
    <property type="match status" value="1"/>
</dbReference>
<dbReference type="eggNOG" id="KOG2466">
    <property type="taxonomic scope" value="Eukaryota"/>
</dbReference>
<comment type="similarity">
    <text evidence="2">Belongs to the purine-cytosine permease (2.A.39) family.</text>
</comment>
<keyword evidence="5 7" id="KW-0472">Membrane</keyword>
<evidence type="ECO:0000256" key="6">
    <source>
        <dbReference type="SAM" id="MobiDB-lite"/>
    </source>
</evidence>
<feature type="transmembrane region" description="Helical" evidence="7">
    <location>
        <begin position="79"/>
        <end position="100"/>
    </location>
</feature>
<comment type="subcellular location">
    <subcellularLocation>
        <location evidence="1">Membrane</location>
        <topology evidence="1">Multi-pass membrane protein</topology>
    </subcellularLocation>
</comment>
<accession>M2TN84</accession>
<evidence type="ECO:0000313" key="9">
    <source>
        <dbReference type="Proteomes" id="UP000016936"/>
    </source>
</evidence>
<feature type="transmembrane region" description="Helical" evidence="7">
    <location>
        <begin position="339"/>
        <end position="359"/>
    </location>
</feature>
<dbReference type="GO" id="GO:0005886">
    <property type="term" value="C:plasma membrane"/>
    <property type="evidence" value="ECO:0007669"/>
    <property type="project" value="TreeGrafter"/>
</dbReference>
<evidence type="ECO:0000256" key="7">
    <source>
        <dbReference type="SAM" id="Phobius"/>
    </source>
</evidence>
<proteinExistence type="inferred from homology"/>
<feature type="transmembrane region" description="Helical" evidence="7">
    <location>
        <begin position="250"/>
        <end position="270"/>
    </location>
</feature>
<evidence type="ECO:0000256" key="1">
    <source>
        <dbReference type="ARBA" id="ARBA00004141"/>
    </source>
</evidence>
<protein>
    <recommendedName>
        <fullName evidence="10">Uracil permease</fullName>
    </recommendedName>
</protein>
<dbReference type="HOGENOM" id="CLU_021555_2_0_1"/>
<reference evidence="9" key="2">
    <citation type="journal article" date="2013" name="PLoS Genet.">
        <title>Comparative genome structure, secondary metabolite, and effector coding capacity across Cochliobolus pathogens.</title>
        <authorList>
            <person name="Condon B.J."/>
            <person name="Leng Y."/>
            <person name="Wu D."/>
            <person name="Bushley K.E."/>
            <person name="Ohm R.A."/>
            <person name="Otillar R."/>
            <person name="Martin J."/>
            <person name="Schackwitz W."/>
            <person name="Grimwood J."/>
            <person name="MohdZainudin N."/>
            <person name="Xue C."/>
            <person name="Wang R."/>
            <person name="Manning V.A."/>
            <person name="Dhillon B."/>
            <person name="Tu Z.J."/>
            <person name="Steffenson B.J."/>
            <person name="Salamov A."/>
            <person name="Sun H."/>
            <person name="Lowry S."/>
            <person name="LaButti K."/>
            <person name="Han J."/>
            <person name="Copeland A."/>
            <person name="Lindquist E."/>
            <person name="Barry K."/>
            <person name="Schmutz J."/>
            <person name="Baker S.E."/>
            <person name="Ciuffetti L.M."/>
            <person name="Grigoriev I.V."/>
            <person name="Zhong S."/>
            <person name="Turgeon B.G."/>
        </authorList>
    </citation>
    <scope>NUCLEOTIDE SEQUENCE [LARGE SCALE GENOMIC DNA]</scope>
    <source>
        <strain evidence="9">C5 / ATCC 48332 / race O</strain>
    </source>
</reference>
<keyword evidence="9" id="KW-1185">Reference proteome</keyword>
<organism evidence="8 9">
    <name type="scientific">Cochliobolus heterostrophus (strain C5 / ATCC 48332 / race O)</name>
    <name type="common">Southern corn leaf blight fungus</name>
    <name type="synonym">Bipolaris maydis</name>
    <dbReference type="NCBI Taxonomy" id="701091"/>
    <lineage>
        <taxon>Eukaryota</taxon>
        <taxon>Fungi</taxon>
        <taxon>Dikarya</taxon>
        <taxon>Ascomycota</taxon>
        <taxon>Pezizomycotina</taxon>
        <taxon>Dothideomycetes</taxon>
        <taxon>Pleosporomycetidae</taxon>
        <taxon>Pleosporales</taxon>
        <taxon>Pleosporineae</taxon>
        <taxon>Pleosporaceae</taxon>
        <taxon>Bipolaris</taxon>
    </lineage>
</organism>
<keyword evidence="3 7" id="KW-0812">Transmembrane</keyword>
<name>M2TN84_COCH5</name>
<evidence type="ECO:0000256" key="5">
    <source>
        <dbReference type="ARBA" id="ARBA00023136"/>
    </source>
</evidence>
<dbReference type="Gene3D" id="1.10.4160.10">
    <property type="entry name" value="Hydantoin permease"/>
    <property type="match status" value="1"/>
</dbReference>
<dbReference type="Pfam" id="PF02133">
    <property type="entry name" value="Transp_cyt_pur"/>
    <property type="match status" value="1"/>
</dbReference>
<feature type="region of interest" description="Disordered" evidence="6">
    <location>
        <begin position="545"/>
        <end position="564"/>
    </location>
</feature>
<evidence type="ECO:0000256" key="2">
    <source>
        <dbReference type="ARBA" id="ARBA00008974"/>
    </source>
</evidence>
<feature type="compositionally biased region" description="Basic and acidic residues" evidence="6">
    <location>
        <begin position="554"/>
        <end position="564"/>
    </location>
</feature>
<feature type="transmembrane region" description="Helical" evidence="7">
    <location>
        <begin position="488"/>
        <end position="507"/>
    </location>
</feature>
<dbReference type="OMA" id="GWNWRAV"/>
<feature type="transmembrane region" description="Helical" evidence="7">
    <location>
        <begin position="380"/>
        <end position="398"/>
    </location>
</feature>
<dbReference type="GO" id="GO:0015205">
    <property type="term" value="F:nucleobase transmembrane transporter activity"/>
    <property type="evidence" value="ECO:0007669"/>
    <property type="project" value="TreeGrafter"/>
</dbReference>
<dbReference type="InterPro" id="IPR045225">
    <property type="entry name" value="Uracil/uridine/allantoin_perm"/>
</dbReference>
<evidence type="ECO:0000313" key="8">
    <source>
        <dbReference type="EMBL" id="EMD87999.1"/>
    </source>
</evidence>
<reference evidence="8 9" key="1">
    <citation type="journal article" date="2012" name="PLoS Pathog.">
        <title>Diverse lifestyles and strategies of plant pathogenesis encoded in the genomes of eighteen Dothideomycetes fungi.</title>
        <authorList>
            <person name="Ohm R.A."/>
            <person name="Feau N."/>
            <person name="Henrissat B."/>
            <person name="Schoch C.L."/>
            <person name="Horwitz B.A."/>
            <person name="Barry K.W."/>
            <person name="Condon B.J."/>
            <person name="Copeland A.C."/>
            <person name="Dhillon B."/>
            <person name="Glaser F."/>
            <person name="Hesse C.N."/>
            <person name="Kosti I."/>
            <person name="LaButti K."/>
            <person name="Lindquist E.A."/>
            <person name="Lucas S."/>
            <person name="Salamov A.A."/>
            <person name="Bradshaw R.E."/>
            <person name="Ciuffetti L."/>
            <person name="Hamelin R.C."/>
            <person name="Kema G.H.J."/>
            <person name="Lawrence C."/>
            <person name="Scott J.A."/>
            <person name="Spatafora J.W."/>
            <person name="Turgeon B.G."/>
            <person name="de Wit P.J.G.M."/>
            <person name="Zhong S."/>
            <person name="Goodwin S.B."/>
            <person name="Grigoriev I.V."/>
        </authorList>
    </citation>
    <scope>NUCLEOTIDE SEQUENCE [LARGE SCALE GENOMIC DNA]</scope>
    <source>
        <strain evidence="9">C5 / ATCC 48332 / race O</strain>
    </source>
</reference>
<feature type="transmembrane region" description="Helical" evidence="7">
    <location>
        <begin position="291"/>
        <end position="319"/>
    </location>
</feature>
<evidence type="ECO:0008006" key="10">
    <source>
        <dbReference type="Google" id="ProtNLM"/>
    </source>
</evidence>
<dbReference type="AlphaFoldDB" id="M2TN84"/>
<feature type="transmembrane region" description="Helical" evidence="7">
    <location>
        <begin position="210"/>
        <end position="230"/>
    </location>
</feature>
<gene>
    <name evidence="8" type="ORF">COCHEDRAFT_1143811</name>
</gene>
<dbReference type="CDD" id="cd11482">
    <property type="entry name" value="SLC-NCS1sbd_NRT1-like"/>
    <property type="match status" value="1"/>
</dbReference>
<dbReference type="InterPro" id="IPR001248">
    <property type="entry name" value="Pur-cyt_permease"/>
</dbReference>